<accession>A0A835JH28</accession>
<gene>
    <name evidence="2" type="ORF">SADUNF_Sadunf12G0012500</name>
</gene>
<dbReference type="EMBL" id="JADGMS010000012">
    <property type="protein sequence ID" value="KAF9671102.1"/>
    <property type="molecule type" value="Genomic_DNA"/>
</dbReference>
<keyword evidence="3" id="KW-1185">Reference proteome</keyword>
<feature type="chain" id="PRO_5032339577" evidence="1">
    <location>
        <begin position="23"/>
        <end position="153"/>
    </location>
</feature>
<proteinExistence type="predicted"/>
<dbReference type="AlphaFoldDB" id="A0A835JH28"/>
<name>A0A835JH28_9ROSI</name>
<feature type="signal peptide" evidence="1">
    <location>
        <begin position="1"/>
        <end position="22"/>
    </location>
</feature>
<sequence length="153" mass="17772">MSDDFNLVFILLIILMLRLSHSMIENVPSEQVKDVCNESKELMAKIYGILKKMMHVLEFFKWMLENPQQLSPPLIKSVSSKQFPAQKYTSFNKEFAQCNICCFTETSSDLFILLLPWWLSEDGLKTESYATMTTTRIISRNLMGNWQATRLTS</sequence>
<dbReference type="Proteomes" id="UP000657918">
    <property type="component" value="Unassembled WGS sequence"/>
</dbReference>
<organism evidence="2 3">
    <name type="scientific">Salix dunnii</name>
    <dbReference type="NCBI Taxonomy" id="1413687"/>
    <lineage>
        <taxon>Eukaryota</taxon>
        <taxon>Viridiplantae</taxon>
        <taxon>Streptophyta</taxon>
        <taxon>Embryophyta</taxon>
        <taxon>Tracheophyta</taxon>
        <taxon>Spermatophyta</taxon>
        <taxon>Magnoliopsida</taxon>
        <taxon>eudicotyledons</taxon>
        <taxon>Gunneridae</taxon>
        <taxon>Pentapetalae</taxon>
        <taxon>rosids</taxon>
        <taxon>fabids</taxon>
        <taxon>Malpighiales</taxon>
        <taxon>Salicaceae</taxon>
        <taxon>Saliceae</taxon>
        <taxon>Salix</taxon>
    </lineage>
</organism>
<evidence type="ECO:0000256" key="1">
    <source>
        <dbReference type="SAM" id="SignalP"/>
    </source>
</evidence>
<reference evidence="2 3" key="1">
    <citation type="submission" date="2020-10" db="EMBL/GenBank/DDBJ databases">
        <title>Plant Genome Project.</title>
        <authorList>
            <person name="Zhang R.-G."/>
        </authorList>
    </citation>
    <scope>NUCLEOTIDE SEQUENCE [LARGE SCALE GENOMIC DNA]</scope>
    <source>
        <strain evidence="2">FAFU-HL-1</strain>
        <tissue evidence="2">Leaf</tissue>
    </source>
</reference>
<evidence type="ECO:0000313" key="2">
    <source>
        <dbReference type="EMBL" id="KAF9671102.1"/>
    </source>
</evidence>
<evidence type="ECO:0000313" key="3">
    <source>
        <dbReference type="Proteomes" id="UP000657918"/>
    </source>
</evidence>
<keyword evidence="1" id="KW-0732">Signal</keyword>
<comment type="caution">
    <text evidence="2">The sequence shown here is derived from an EMBL/GenBank/DDBJ whole genome shotgun (WGS) entry which is preliminary data.</text>
</comment>
<protein>
    <submittedName>
        <fullName evidence="2">Uncharacterized protein</fullName>
    </submittedName>
</protein>